<dbReference type="RefSeq" id="WP_226384777.1">
    <property type="nucleotide sequence ID" value="NZ_JADCKA010000002.1"/>
</dbReference>
<sequence length="272" mass="31133">MLHEIYPSVLDNHFEKREPKDDALCISINNGAILLVEEEEICFPRYGDIKFEVGSYVYLFSLDETEFYMVEMLSGDILGCSYVPMSVFRKMKPKNYLYAGMTAYHLYVWYRDNRFCGRCGGKLAHSDKERMLHCDKCGNSIYPKIMPAVIVAVTKGDSILVTAYRDRPYKGYALIAGFTEIGETAEGTVAREVMEEAGIRVKNIRYYASQPWGIAQDLLLGYVCEADGDDEIIIDENELSFAKWIKRSELEVKKEDVSMTNDMLVKFKEGKI</sequence>
<evidence type="ECO:0000256" key="5">
    <source>
        <dbReference type="ARBA" id="ARBA00022723"/>
    </source>
</evidence>
<keyword evidence="6 11" id="KW-0378">Hydrolase</keyword>
<keyword evidence="5" id="KW-0479">Metal-binding</keyword>
<comment type="similarity">
    <text evidence="3">Belongs to the Nudix hydrolase family. NudC subfamily.</text>
</comment>
<keyword evidence="7" id="KW-0460">Magnesium</keyword>
<evidence type="ECO:0000256" key="3">
    <source>
        <dbReference type="ARBA" id="ARBA00009595"/>
    </source>
</evidence>
<name>A0ABR9QW62_9FIRM</name>
<evidence type="ECO:0000256" key="2">
    <source>
        <dbReference type="ARBA" id="ARBA00001947"/>
    </source>
</evidence>
<evidence type="ECO:0000256" key="7">
    <source>
        <dbReference type="ARBA" id="ARBA00022842"/>
    </source>
</evidence>
<dbReference type="NCBIfam" id="NF001299">
    <property type="entry name" value="PRK00241.1"/>
    <property type="match status" value="1"/>
</dbReference>
<gene>
    <name evidence="11" type="primary">nudC</name>
    <name evidence="11" type="ORF">INF20_02310</name>
</gene>
<dbReference type="Proteomes" id="UP001516588">
    <property type="component" value="Unassembled WGS sequence"/>
</dbReference>
<dbReference type="PROSITE" id="PS51462">
    <property type="entry name" value="NUDIX"/>
    <property type="match status" value="1"/>
</dbReference>
<dbReference type="InterPro" id="IPR000086">
    <property type="entry name" value="NUDIX_hydrolase_dom"/>
</dbReference>
<evidence type="ECO:0000313" key="11">
    <source>
        <dbReference type="EMBL" id="MBE5035111.1"/>
    </source>
</evidence>
<reference evidence="11 12" key="1">
    <citation type="submission" date="2020-10" db="EMBL/GenBank/DDBJ databases">
        <title>ChiBAC.</title>
        <authorList>
            <person name="Zenner C."/>
            <person name="Hitch T.C.A."/>
            <person name="Clavel T."/>
        </authorList>
    </citation>
    <scope>NUCLEOTIDE SEQUENCE [LARGE SCALE GENOMIC DNA]</scope>
    <source>
        <strain evidence="11 12">DSM 108706</strain>
    </source>
</reference>
<dbReference type="InterPro" id="IPR015376">
    <property type="entry name" value="Znr_NADH_PPase"/>
</dbReference>
<dbReference type="Pfam" id="PF09297">
    <property type="entry name" value="Zn_ribbon_NUD"/>
    <property type="match status" value="1"/>
</dbReference>
<dbReference type="EC" id="3.6.1.22" evidence="4"/>
<dbReference type="InterPro" id="IPR015797">
    <property type="entry name" value="NUDIX_hydrolase-like_dom_sf"/>
</dbReference>
<comment type="cofactor">
    <cofactor evidence="1">
        <name>Mg(2+)</name>
        <dbReference type="ChEBI" id="CHEBI:18420"/>
    </cofactor>
</comment>
<evidence type="ECO:0000256" key="9">
    <source>
        <dbReference type="ARBA" id="ARBA00023679"/>
    </source>
</evidence>
<dbReference type="GO" id="GO:0016787">
    <property type="term" value="F:hydrolase activity"/>
    <property type="evidence" value="ECO:0007669"/>
    <property type="project" value="UniProtKB-KW"/>
</dbReference>
<dbReference type="InterPro" id="IPR049734">
    <property type="entry name" value="NudC-like_C"/>
</dbReference>
<accession>A0ABR9QW62</accession>
<evidence type="ECO:0000256" key="4">
    <source>
        <dbReference type="ARBA" id="ARBA00012381"/>
    </source>
</evidence>
<comment type="caution">
    <text evidence="11">The sequence shown here is derived from an EMBL/GenBank/DDBJ whole genome shotgun (WGS) entry which is preliminary data.</text>
</comment>
<keyword evidence="8" id="KW-0520">NAD</keyword>
<evidence type="ECO:0000256" key="8">
    <source>
        <dbReference type="ARBA" id="ARBA00023027"/>
    </source>
</evidence>
<feature type="domain" description="Nudix hydrolase" evidence="10">
    <location>
        <begin position="143"/>
        <end position="269"/>
    </location>
</feature>
<evidence type="ECO:0000259" key="10">
    <source>
        <dbReference type="PROSITE" id="PS51462"/>
    </source>
</evidence>
<dbReference type="PROSITE" id="PS00893">
    <property type="entry name" value="NUDIX_BOX"/>
    <property type="match status" value="1"/>
</dbReference>
<dbReference type="Gene3D" id="3.90.79.10">
    <property type="entry name" value="Nucleoside Triphosphate Pyrophosphohydrolase"/>
    <property type="match status" value="1"/>
</dbReference>
<proteinExistence type="inferred from homology"/>
<comment type="catalytic activity">
    <reaction evidence="9">
        <text>a 5'-end NAD(+)-phospho-ribonucleoside in mRNA + H2O = a 5'-end phospho-adenosine-phospho-ribonucleoside in mRNA + beta-nicotinamide D-ribonucleotide + 2 H(+)</text>
        <dbReference type="Rhea" id="RHEA:60876"/>
        <dbReference type="Rhea" id="RHEA-COMP:15698"/>
        <dbReference type="Rhea" id="RHEA-COMP:15719"/>
        <dbReference type="ChEBI" id="CHEBI:14649"/>
        <dbReference type="ChEBI" id="CHEBI:15377"/>
        <dbReference type="ChEBI" id="CHEBI:15378"/>
        <dbReference type="ChEBI" id="CHEBI:144029"/>
        <dbReference type="ChEBI" id="CHEBI:144051"/>
    </reaction>
    <physiologicalReaction direction="left-to-right" evidence="9">
        <dbReference type="Rhea" id="RHEA:60877"/>
    </physiologicalReaction>
</comment>
<comment type="cofactor">
    <cofactor evidence="2">
        <name>Zn(2+)</name>
        <dbReference type="ChEBI" id="CHEBI:29105"/>
    </cofactor>
</comment>
<dbReference type="Gene3D" id="3.90.79.20">
    <property type="match status" value="1"/>
</dbReference>
<keyword evidence="12" id="KW-1185">Reference proteome</keyword>
<dbReference type="PANTHER" id="PTHR42904">
    <property type="entry name" value="NUDIX HYDROLASE, NUDC SUBFAMILY"/>
    <property type="match status" value="1"/>
</dbReference>
<dbReference type="EMBL" id="JADCKA010000002">
    <property type="protein sequence ID" value="MBE5035111.1"/>
    <property type="molecule type" value="Genomic_DNA"/>
</dbReference>
<dbReference type="SUPFAM" id="SSF55811">
    <property type="entry name" value="Nudix"/>
    <property type="match status" value="1"/>
</dbReference>
<dbReference type="Pfam" id="PF00293">
    <property type="entry name" value="NUDIX"/>
    <property type="match status" value="1"/>
</dbReference>
<dbReference type="InterPro" id="IPR020084">
    <property type="entry name" value="NUDIX_hydrolase_CS"/>
</dbReference>
<dbReference type="PANTHER" id="PTHR42904:SF6">
    <property type="entry name" value="NAD-CAPPED RNA HYDROLASE NUDT12"/>
    <property type="match status" value="1"/>
</dbReference>
<dbReference type="InterPro" id="IPR050241">
    <property type="entry name" value="NAD-cap_RNA_hydrolase_NudC"/>
</dbReference>
<evidence type="ECO:0000256" key="1">
    <source>
        <dbReference type="ARBA" id="ARBA00001946"/>
    </source>
</evidence>
<protein>
    <recommendedName>
        <fullName evidence="4">NAD(+) diphosphatase</fullName>
        <ecNumber evidence="4">3.6.1.22</ecNumber>
    </recommendedName>
</protein>
<evidence type="ECO:0000313" key="12">
    <source>
        <dbReference type="Proteomes" id="UP001516588"/>
    </source>
</evidence>
<organism evidence="11 12">
    <name type="scientific">Gallibacter intestinalis</name>
    <dbReference type="NCBI Taxonomy" id="2779356"/>
    <lineage>
        <taxon>Bacteria</taxon>
        <taxon>Bacillati</taxon>
        <taxon>Bacillota</taxon>
        <taxon>Clostridia</taxon>
        <taxon>Eubacteriales</taxon>
        <taxon>Eubacteriaceae</taxon>
        <taxon>Gallibacter</taxon>
    </lineage>
</organism>
<evidence type="ECO:0000256" key="6">
    <source>
        <dbReference type="ARBA" id="ARBA00022801"/>
    </source>
</evidence>
<dbReference type="CDD" id="cd03429">
    <property type="entry name" value="NUDIX_NADH_pyrophosphatase_Nudt13"/>
    <property type="match status" value="1"/>
</dbReference>